<feature type="transmembrane region" description="Helical" evidence="8">
    <location>
        <begin position="40"/>
        <end position="59"/>
    </location>
</feature>
<evidence type="ECO:0000256" key="3">
    <source>
        <dbReference type="ARBA" id="ARBA00022448"/>
    </source>
</evidence>
<dbReference type="PANTHER" id="PTHR32322:SF18">
    <property type="entry name" value="S-ADENOSYLMETHIONINE_S-ADENOSYLHOMOCYSTEINE TRANSPORTER"/>
    <property type="match status" value="1"/>
</dbReference>
<dbReference type="InterPro" id="IPR004626">
    <property type="entry name" value="RarD"/>
</dbReference>
<keyword evidence="3" id="KW-0813">Transport</keyword>
<dbReference type="EMBL" id="LANA01000002">
    <property type="protein sequence ID" value="NMN68018.1"/>
    <property type="molecule type" value="Genomic_DNA"/>
</dbReference>
<evidence type="ECO:0000256" key="2">
    <source>
        <dbReference type="ARBA" id="ARBA00007362"/>
    </source>
</evidence>
<evidence type="ECO:0000256" key="4">
    <source>
        <dbReference type="ARBA" id="ARBA00022475"/>
    </source>
</evidence>
<name>A0ABX1T1P4_PELUQ</name>
<accession>A0ABX1T1P4</accession>
<gene>
    <name evidence="10" type="ORF">VP91_00011750</name>
</gene>
<keyword evidence="11" id="KW-1185">Reference proteome</keyword>
<keyword evidence="7 8" id="KW-0472">Membrane</keyword>
<comment type="similarity">
    <text evidence="2">Belongs to the EamA transporter family.</text>
</comment>
<evidence type="ECO:0000256" key="1">
    <source>
        <dbReference type="ARBA" id="ARBA00004651"/>
    </source>
</evidence>
<feature type="transmembrane region" description="Helical" evidence="8">
    <location>
        <begin position="152"/>
        <end position="169"/>
    </location>
</feature>
<dbReference type="Pfam" id="PF00892">
    <property type="entry name" value="EamA"/>
    <property type="match status" value="2"/>
</dbReference>
<protein>
    <submittedName>
        <fullName evidence="10">Chloramphenicol-sensitive protein RarD</fullName>
    </submittedName>
</protein>
<organism evidence="10 11">
    <name type="scientific">Pelagibacter ubique</name>
    <dbReference type="NCBI Taxonomy" id="198252"/>
    <lineage>
        <taxon>Bacteria</taxon>
        <taxon>Pseudomonadati</taxon>
        <taxon>Pseudomonadota</taxon>
        <taxon>Alphaproteobacteria</taxon>
        <taxon>Candidatus Pelagibacterales</taxon>
        <taxon>Candidatus Pelagibacteraceae</taxon>
        <taxon>Candidatus Pelagibacter</taxon>
    </lineage>
</organism>
<comment type="subcellular location">
    <subcellularLocation>
        <location evidence="1">Cell membrane</location>
        <topology evidence="1">Multi-pass membrane protein</topology>
    </subcellularLocation>
</comment>
<dbReference type="RefSeq" id="WP_169036517.1">
    <property type="nucleotide sequence ID" value="NZ_LANA01000002.1"/>
</dbReference>
<keyword evidence="4" id="KW-1003">Cell membrane</keyword>
<feature type="transmembrane region" description="Helical" evidence="8">
    <location>
        <begin position="105"/>
        <end position="122"/>
    </location>
</feature>
<evidence type="ECO:0000256" key="7">
    <source>
        <dbReference type="ARBA" id="ARBA00023136"/>
    </source>
</evidence>
<evidence type="ECO:0000256" key="6">
    <source>
        <dbReference type="ARBA" id="ARBA00022989"/>
    </source>
</evidence>
<evidence type="ECO:0000313" key="10">
    <source>
        <dbReference type="EMBL" id="NMN68018.1"/>
    </source>
</evidence>
<dbReference type="SUPFAM" id="SSF103481">
    <property type="entry name" value="Multidrug resistance efflux transporter EmrE"/>
    <property type="match status" value="2"/>
</dbReference>
<evidence type="ECO:0000259" key="9">
    <source>
        <dbReference type="Pfam" id="PF00892"/>
    </source>
</evidence>
<evidence type="ECO:0000256" key="5">
    <source>
        <dbReference type="ARBA" id="ARBA00022692"/>
    </source>
</evidence>
<sequence length="293" mass="33931">MKNNDFNKGIALTALGSFWWGGIGVIYFEYISFVGHIEVVLHRCIWTAFFLLITTSYFSKWQIFLFIIKDFRILFTLFFSGFLIFVNWAVWIYAVTNNQIIDASFGYFIMPILSVLLGNIFFKEILNTKRKISIILVLISIIFLILTSMKSIPWVGLVVALSWGFYNLLRKKINVDTDVGLLIESLFILPFALAVFYIIHQEGYNDFSFSNPSLMLLLLLAGPMTVIPLFLYVRGVELCGLGPTGMIFYITPTFQFILGFFYYNEPFSIMKLVSFILIWIAVFIYLKDLYENN</sequence>
<feature type="domain" description="EamA" evidence="9">
    <location>
        <begin position="155"/>
        <end position="285"/>
    </location>
</feature>
<dbReference type="InterPro" id="IPR000620">
    <property type="entry name" value="EamA_dom"/>
</dbReference>
<proteinExistence type="inferred from homology"/>
<feature type="transmembrane region" description="Helical" evidence="8">
    <location>
        <begin position="269"/>
        <end position="286"/>
    </location>
</feature>
<keyword evidence="6 8" id="KW-1133">Transmembrane helix</keyword>
<feature type="transmembrane region" description="Helical" evidence="8">
    <location>
        <begin position="9"/>
        <end position="28"/>
    </location>
</feature>
<feature type="domain" description="EamA" evidence="9">
    <location>
        <begin position="8"/>
        <end position="145"/>
    </location>
</feature>
<evidence type="ECO:0000256" key="8">
    <source>
        <dbReference type="SAM" id="Phobius"/>
    </source>
</evidence>
<reference evidence="10 11" key="1">
    <citation type="submission" date="2019-07" db="EMBL/GenBank/DDBJ databases">
        <title>SAR11 Genome Evolution.</title>
        <authorList>
            <person name="Giovannoni S."/>
        </authorList>
    </citation>
    <scope>NUCLEOTIDE SEQUENCE [LARGE SCALE GENOMIC DNA]</scope>
    <source>
        <strain evidence="10 11">HTCC9565</strain>
    </source>
</reference>
<keyword evidence="5 8" id="KW-0812">Transmembrane</keyword>
<dbReference type="InterPro" id="IPR050638">
    <property type="entry name" value="AA-Vitamin_Transporters"/>
</dbReference>
<evidence type="ECO:0000313" key="11">
    <source>
        <dbReference type="Proteomes" id="UP001166004"/>
    </source>
</evidence>
<comment type="caution">
    <text evidence="10">The sequence shown here is derived from an EMBL/GenBank/DDBJ whole genome shotgun (WGS) entry which is preliminary data.</text>
</comment>
<dbReference type="PANTHER" id="PTHR32322">
    <property type="entry name" value="INNER MEMBRANE TRANSPORTER"/>
    <property type="match status" value="1"/>
</dbReference>
<dbReference type="Proteomes" id="UP001166004">
    <property type="component" value="Unassembled WGS sequence"/>
</dbReference>
<feature type="transmembrane region" description="Helical" evidence="8">
    <location>
        <begin position="71"/>
        <end position="93"/>
    </location>
</feature>
<dbReference type="InterPro" id="IPR037185">
    <property type="entry name" value="EmrE-like"/>
</dbReference>
<feature type="transmembrane region" description="Helical" evidence="8">
    <location>
        <begin position="212"/>
        <end position="233"/>
    </location>
</feature>
<feature type="transmembrane region" description="Helical" evidence="8">
    <location>
        <begin position="181"/>
        <end position="200"/>
    </location>
</feature>
<dbReference type="NCBIfam" id="TIGR00688">
    <property type="entry name" value="rarD"/>
    <property type="match status" value="1"/>
</dbReference>
<feature type="transmembrane region" description="Helical" evidence="8">
    <location>
        <begin position="129"/>
        <end position="146"/>
    </location>
</feature>
<feature type="transmembrane region" description="Helical" evidence="8">
    <location>
        <begin position="245"/>
        <end position="263"/>
    </location>
</feature>